<evidence type="ECO:0000313" key="2">
    <source>
        <dbReference type="Proteomes" id="UP001596241"/>
    </source>
</evidence>
<dbReference type="InterPro" id="IPR009380">
    <property type="entry name" value="DUF1036"/>
</dbReference>
<accession>A0ABW1FS82</accession>
<name>A0ABW1FS82_9ACTN</name>
<organism evidence="1 2">
    <name type="scientific">Streptomyces ramulosus</name>
    <dbReference type="NCBI Taxonomy" id="47762"/>
    <lineage>
        <taxon>Bacteria</taxon>
        <taxon>Bacillati</taxon>
        <taxon>Actinomycetota</taxon>
        <taxon>Actinomycetes</taxon>
        <taxon>Kitasatosporales</taxon>
        <taxon>Streptomycetaceae</taxon>
        <taxon>Streptomyces</taxon>
    </lineage>
</organism>
<reference evidence="2" key="1">
    <citation type="journal article" date="2019" name="Int. J. Syst. Evol. Microbiol.">
        <title>The Global Catalogue of Microorganisms (GCM) 10K type strain sequencing project: providing services to taxonomists for standard genome sequencing and annotation.</title>
        <authorList>
            <consortium name="The Broad Institute Genomics Platform"/>
            <consortium name="The Broad Institute Genome Sequencing Center for Infectious Disease"/>
            <person name="Wu L."/>
            <person name="Ma J."/>
        </authorList>
    </citation>
    <scope>NUCLEOTIDE SEQUENCE [LARGE SCALE GENOMIC DNA]</scope>
    <source>
        <strain evidence="2">CGMCC 1.15809</strain>
    </source>
</reference>
<comment type="caution">
    <text evidence="1">The sequence shown here is derived from an EMBL/GenBank/DDBJ whole genome shotgun (WGS) entry which is preliminary data.</text>
</comment>
<dbReference type="EMBL" id="JBHSPW010000012">
    <property type="protein sequence ID" value="MFC5895959.1"/>
    <property type="molecule type" value="Genomic_DNA"/>
</dbReference>
<evidence type="ECO:0000313" key="1">
    <source>
        <dbReference type="EMBL" id="MFC5895959.1"/>
    </source>
</evidence>
<dbReference type="Proteomes" id="UP001596241">
    <property type="component" value="Unassembled WGS sequence"/>
</dbReference>
<keyword evidence="2" id="KW-1185">Reference proteome</keyword>
<sequence length="115" mass="13270">MLRFCNRSGSTVNVMIERYDSGCRPEPWRRKGWWRLQPDECKTVYGGDVGDLNRYWYFYAVNILGTTTWSGPYPETVPDSVFDYCPDIGTSPSHNIGMRQIDVGDNKHRLIDLTG</sequence>
<dbReference type="RefSeq" id="WP_386461049.1">
    <property type="nucleotide sequence ID" value="NZ_JBHSPW010000012.1"/>
</dbReference>
<gene>
    <name evidence="1" type="ORF">ACFP3M_24505</name>
</gene>
<protein>
    <submittedName>
        <fullName evidence="1">DUF1036 domain-containing protein</fullName>
    </submittedName>
</protein>
<dbReference type="Pfam" id="PF06282">
    <property type="entry name" value="DUF1036"/>
    <property type="match status" value="1"/>
</dbReference>
<proteinExistence type="predicted"/>